<dbReference type="RefSeq" id="WP_134437045.1">
    <property type="nucleotide sequence ID" value="NZ_SOML01000010.1"/>
</dbReference>
<keyword evidence="3" id="KW-1185">Reference proteome</keyword>
<dbReference type="EMBL" id="SOML01000010">
    <property type="protein sequence ID" value="TFD94637.1"/>
    <property type="molecule type" value="Genomic_DNA"/>
</dbReference>
<dbReference type="OrthoDB" id="1044739at2"/>
<dbReference type="AlphaFoldDB" id="A0A4Y8KX61"/>
<sequence>MIEFLSTYLEPILAFISGGGLFTVVSMKYSKKQAEANAMKAVQEVYQSTIKDLRDTNDYLKIEISTLRETVSQNTKDISMLQRYKCTVLECSLRKTE</sequence>
<feature type="transmembrane region" description="Helical" evidence="1">
    <location>
        <begin position="12"/>
        <end position="30"/>
    </location>
</feature>
<keyword evidence="1" id="KW-1133">Transmembrane helix</keyword>
<gene>
    <name evidence="2" type="ORF">E2605_14790</name>
</gene>
<proteinExistence type="predicted"/>
<evidence type="ECO:0000313" key="2">
    <source>
        <dbReference type="EMBL" id="TFD94637.1"/>
    </source>
</evidence>
<organism evidence="2 3">
    <name type="scientific">Dysgonomonas capnocytophagoides</name>
    <dbReference type="NCBI Taxonomy" id="45254"/>
    <lineage>
        <taxon>Bacteria</taxon>
        <taxon>Pseudomonadati</taxon>
        <taxon>Bacteroidota</taxon>
        <taxon>Bacteroidia</taxon>
        <taxon>Bacteroidales</taxon>
        <taxon>Dysgonomonadaceae</taxon>
        <taxon>Dysgonomonas</taxon>
    </lineage>
</organism>
<protein>
    <recommendedName>
        <fullName evidence="4">Holin</fullName>
    </recommendedName>
</protein>
<evidence type="ECO:0008006" key="4">
    <source>
        <dbReference type="Google" id="ProtNLM"/>
    </source>
</evidence>
<reference evidence="2 3" key="1">
    <citation type="submission" date="2019-03" db="EMBL/GenBank/DDBJ databases">
        <title>San Antonio Military Medical Center submission to MRSN (WRAIR), pending publication.</title>
        <authorList>
            <person name="Blyth D.M."/>
            <person name="Mccarthy S.L."/>
            <person name="Schall S.E."/>
            <person name="Stam J.A."/>
            <person name="Ong A.C."/>
            <person name="Mcgann P.T."/>
        </authorList>
    </citation>
    <scope>NUCLEOTIDE SEQUENCE [LARGE SCALE GENOMIC DNA]</scope>
    <source>
        <strain evidence="2 3">MRSN571793</strain>
    </source>
</reference>
<evidence type="ECO:0000313" key="3">
    <source>
        <dbReference type="Proteomes" id="UP000297861"/>
    </source>
</evidence>
<dbReference type="Proteomes" id="UP000297861">
    <property type="component" value="Unassembled WGS sequence"/>
</dbReference>
<name>A0A4Y8KX61_9BACT</name>
<keyword evidence="1" id="KW-0472">Membrane</keyword>
<evidence type="ECO:0000256" key="1">
    <source>
        <dbReference type="SAM" id="Phobius"/>
    </source>
</evidence>
<keyword evidence="1" id="KW-0812">Transmembrane</keyword>
<comment type="caution">
    <text evidence="2">The sequence shown here is derived from an EMBL/GenBank/DDBJ whole genome shotgun (WGS) entry which is preliminary data.</text>
</comment>
<accession>A0A4Y8KX61</accession>